<feature type="transmembrane region" description="Helical" evidence="1">
    <location>
        <begin position="352"/>
        <end position="385"/>
    </location>
</feature>
<feature type="transmembrane region" description="Helical" evidence="1">
    <location>
        <begin position="287"/>
        <end position="312"/>
    </location>
</feature>
<feature type="transmembrane region" description="Helical" evidence="1">
    <location>
        <begin position="244"/>
        <end position="275"/>
    </location>
</feature>
<evidence type="ECO:0000256" key="1">
    <source>
        <dbReference type="SAM" id="Phobius"/>
    </source>
</evidence>
<dbReference type="PANTHER" id="PTHR30199">
    <property type="entry name" value="MFS FAMILY TRANSPORTER, PREDICTED SUBSTRATE BENZOATE"/>
    <property type="match status" value="1"/>
</dbReference>
<feature type="transmembrane region" description="Helical" evidence="1">
    <location>
        <begin position="93"/>
        <end position="114"/>
    </location>
</feature>
<dbReference type="PANTHER" id="PTHR30199:SF0">
    <property type="entry name" value="INNER MEMBRANE PROTEIN YDCO"/>
    <property type="match status" value="1"/>
</dbReference>
<keyword evidence="3" id="KW-1185">Reference proteome</keyword>
<keyword evidence="1" id="KW-0812">Transmembrane</keyword>
<name>A0ABQ1U993_9NOCA</name>
<dbReference type="NCBIfam" id="TIGR00843">
    <property type="entry name" value="benE"/>
    <property type="match status" value="1"/>
</dbReference>
<dbReference type="Proteomes" id="UP000632454">
    <property type="component" value="Unassembled WGS sequence"/>
</dbReference>
<comment type="caution">
    <text evidence="2">The sequence shown here is derived from an EMBL/GenBank/DDBJ whole genome shotgun (WGS) entry which is preliminary data.</text>
</comment>
<feature type="transmembrane region" description="Helical" evidence="1">
    <location>
        <begin position="318"/>
        <end position="340"/>
    </location>
</feature>
<dbReference type="InterPro" id="IPR004711">
    <property type="entry name" value="Benzoate_Transporter"/>
</dbReference>
<feature type="transmembrane region" description="Helical" evidence="1">
    <location>
        <begin position="126"/>
        <end position="153"/>
    </location>
</feature>
<organism evidence="2 3">
    <name type="scientific">Williamsia phyllosphaerae</name>
    <dbReference type="NCBI Taxonomy" id="885042"/>
    <lineage>
        <taxon>Bacteria</taxon>
        <taxon>Bacillati</taxon>
        <taxon>Actinomycetota</taxon>
        <taxon>Actinomycetes</taxon>
        <taxon>Mycobacteriales</taxon>
        <taxon>Nocardiaceae</taxon>
        <taxon>Williamsia</taxon>
    </lineage>
</organism>
<evidence type="ECO:0000313" key="3">
    <source>
        <dbReference type="Proteomes" id="UP000632454"/>
    </source>
</evidence>
<gene>
    <name evidence="2" type="ORF">GCM10007298_03510</name>
</gene>
<feature type="transmembrane region" description="Helical" evidence="1">
    <location>
        <begin position="39"/>
        <end position="59"/>
    </location>
</feature>
<keyword evidence="1" id="KW-1133">Transmembrane helix</keyword>
<feature type="transmembrane region" description="Helical" evidence="1">
    <location>
        <begin position="66"/>
        <end position="87"/>
    </location>
</feature>
<proteinExistence type="predicted"/>
<reference evidence="3" key="1">
    <citation type="journal article" date="2019" name="Int. J. Syst. Evol. Microbiol.">
        <title>The Global Catalogue of Microorganisms (GCM) 10K type strain sequencing project: providing services to taxonomists for standard genome sequencing and annotation.</title>
        <authorList>
            <consortium name="The Broad Institute Genomics Platform"/>
            <consortium name="The Broad Institute Genome Sequencing Center for Infectious Disease"/>
            <person name="Wu L."/>
            <person name="Ma J."/>
        </authorList>
    </citation>
    <scope>NUCLEOTIDE SEQUENCE [LARGE SCALE GENOMIC DNA]</scope>
    <source>
        <strain evidence="3">CCM 7855</strain>
    </source>
</reference>
<evidence type="ECO:0000313" key="2">
    <source>
        <dbReference type="EMBL" id="GGF10848.1"/>
    </source>
</evidence>
<accession>A0ABQ1U993</accession>
<sequence length="395" mass="39315">MGLSVPIGAGVVSAVVGFTSSFTVVLAGLRAVGASPAQAASGLLAVCLLQAVGMIVLSLRHRIPVVLAWSTPGAALLATTGMVAGGWPAAVGAFVVVGVLVVITGLWSGLADLIGRIPMPVAQAMLAGVLLPLCLAPVTALAHDPAVIAPILLSWLVLLRYSPRWAVPGAFGVAAVVIVVEVIRAGSHVDAASLVPQPVWTTPHWTFQAVTGLAIPLYIVTMAAQNVPGVAIMTSFGYRVPWRASMSVTGVGTVLGAGFGGHVINLAAISAALAAGPQADPDRERRWVAAVAGGVSYLVLGVASAAMATLVVLAPAGVVQAVAGVALLATLGSAIAAAVGSDGGSVHHRTAAVATFVVAASGTAFVGIGSAFWALVVGIVVFIVLRPRDAGTAEH</sequence>
<feature type="transmembrane region" description="Helical" evidence="1">
    <location>
        <begin position="7"/>
        <end position="27"/>
    </location>
</feature>
<feature type="transmembrane region" description="Helical" evidence="1">
    <location>
        <begin position="205"/>
        <end position="224"/>
    </location>
</feature>
<protein>
    <submittedName>
        <fullName evidence="2">Benzoate transporter</fullName>
    </submittedName>
</protein>
<keyword evidence="1" id="KW-0472">Membrane</keyword>
<dbReference type="EMBL" id="BMCS01000001">
    <property type="protein sequence ID" value="GGF10848.1"/>
    <property type="molecule type" value="Genomic_DNA"/>
</dbReference>
<feature type="transmembrane region" description="Helical" evidence="1">
    <location>
        <begin position="165"/>
        <end position="184"/>
    </location>
</feature>
<dbReference type="Pfam" id="PF03594">
    <property type="entry name" value="BenE"/>
    <property type="match status" value="1"/>
</dbReference>